<organism evidence="2 3">
    <name type="scientific">Colletotrichum musicola</name>
    <dbReference type="NCBI Taxonomy" id="2175873"/>
    <lineage>
        <taxon>Eukaryota</taxon>
        <taxon>Fungi</taxon>
        <taxon>Dikarya</taxon>
        <taxon>Ascomycota</taxon>
        <taxon>Pezizomycotina</taxon>
        <taxon>Sordariomycetes</taxon>
        <taxon>Hypocreomycetidae</taxon>
        <taxon>Glomerellales</taxon>
        <taxon>Glomerellaceae</taxon>
        <taxon>Colletotrichum</taxon>
        <taxon>Colletotrichum orchidearum species complex</taxon>
    </lineage>
</organism>
<dbReference type="AlphaFoldDB" id="A0A8H6JP60"/>
<keyword evidence="1" id="KW-0812">Transmembrane</keyword>
<evidence type="ECO:0000313" key="3">
    <source>
        <dbReference type="Proteomes" id="UP000639643"/>
    </source>
</evidence>
<proteinExistence type="predicted"/>
<feature type="transmembrane region" description="Helical" evidence="1">
    <location>
        <begin position="288"/>
        <end position="313"/>
    </location>
</feature>
<sequence length="317" mass="35516">MLDKHVSDTFSTETQLQTAIRSLKSNVSTPRNLITPDGSSEESGALLDCAVRVMLMTECNTKGLTFGGLKKFIWEDEETPAEFIDRVYCAILLNAAGAARALINLNNLKVHTLVKRAGIELQGTDKLSNHLTLVCGEGVKILLIFSHQAFLECNLERLRSDREDLGHSTAEALAIGCLPPQLVVETLKTLVLLFPLLQVGNDRSQRILRKWVEDEDLDKTLIDRHHVLAKLFAGGQPDPEDTRELLRQYPYWGAQLARLLREVDEPTAVTWLERHTERRRSPRHMYKCAMATLVVTAVFGMLATVLAAVQVWISYCA</sequence>
<keyword evidence="1" id="KW-0472">Membrane</keyword>
<name>A0A8H6JP60_9PEZI</name>
<evidence type="ECO:0000256" key="1">
    <source>
        <dbReference type="SAM" id="Phobius"/>
    </source>
</evidence>
<reference evidence="2" key="1">
    <citation type="journal article" date="2020" name="Phytopathology">
        <title>Genome Sequence Resources of Colletotrichum truncatum, C. plurivorum, C. musicola, and C. sojae: Four Species Pathogenic to Soybean (Glycine max).</title>
        <authorList>
            <person name="Rogerio F."/>
            <person name="Boufleur T.R."/>
            <person name="Ciampi-Guillardi M."/>
            <person name="Sukno S.A."/>
            <person name="Thon M.R."/>
            <person name="Massola Junior N.S."/>
            <person name="Baroncelli R."/>
        </authorList>
    </citation>
    <scope>NUCLEOTIDE SEQUENCE</scope>
    <source>
        <strain evidence="2">LFN0074</strain>
    </source>
</reference>
<evidence type="ECO:0000313" key="2">
    <source>
        <dbReference type="EMBL" id="KAF6816762.1"/>
    </source>
</evidence>
<dbReference type="Proteomes" id="UP000639643">
    <property type="component" value="Unassembled WGS sequence"/>
</dbReference>
<accession>A0A8H6JP60</accession>
<protein>
    <submittedName>
        <fullName evidence="2">Uncharacterized protein</fullName>
    </submittedName>
</protein>
<dbReference type="OrthoDB" id="5428890at2759"/>
<keyword evidence="3" id="KW-1185">Reference proteome</keyword>
<keyword evidence="1" id="KW-1133">Transmembrane helix</keyword>
<dbReference type="EMBL" id="WIGM01000668">
    <property type="protein sequence ID" value="KAF6816762.1"/>
    <property type="molecule type" value="Genomic_DNA"/>
</dbReference>
<comment type="caution">
    <text evidence="2">The sequence shown here is derived from an EMBL/GenBank/DDBJ whole genome shotgun (WGS) entry which is preliminary data.</text>
</comment>
<gene>
    <name evidence="2" type="ORF">CMUS01_12212</name>
</gene>